<dbReference type="SUPFAM" id="SSF55785">
    <property type="entry name" value="PYP-like sensor domain (PAS domain)"/>
    <property type="match status" value="2"/>
</dbReference>
<dbReference type="PROSITE" id="PS50109">
    <property type="entry name" value="HIS_KIN"/>
    <property type="match status" value="1"/>
</dbReference>
<evidence type="ECO:0000313" key="8">
    <source>
        <dbReference type="EMBL" id="MFC3226281.1"/>
    </source>
</evidence>
<accession>A0ABV7KV88</accession>
<dbReference type="Pfam" id="PF02518">
    <property type="entry name" value="HATPase_c"/>
    <property type="match status" value="1"/>
</dbReference>
<dbReference type="Pfam" id="PF00989">
    <property type="entry name" value="PAS"/>
    <property type="match status" value="1"/>
</dbReference>
<dbReference type="InterPro" id="IPR005467">
    <property type="entry name" value="His_kinase_dom"/>
</dbReference>
<evidence type="ECO:0000256" key="1">
    <source>
        <dbReference type="ARBA" id="ARBA00000085"/>
    </source>
</evidence>
<dbReference type="NCBIfam" id="TIGR00229">
    <property type="entry name" value="sensory_box"/>
    <property type="match status" value="1"/>
</dbReference>
<dbReference type="InterPro" id="IPR013656">
    <property type="entry name" value="PAS_4"/>
</dbReference>
<keyword evidence="9" id="KW-1185">Reference proteome</keyword>
<dbReference type="SMART" id="SM00388">
    <property type="entry name" value="HisKA"/>
    <property type="match status" value="1"/>
</dbReference>
<dbReference type="EMBL" id="JBHRTR010000009">
    <property type="protein sequence ID" value="MFC3226281.1"/>
    <property type="molecule type" value="Genomic_DNA"/>
</dbReference>
<dbReference type="SMART" id="SM00091">
    <property type="entry name" value="PAS"/>
    <property type="match status" value="1"/>
</dbReference>
<name>A0ABV7KV88_9PROT</name>
<keyword evidence="5 8" id="KW-0418">Kinase</keyword>
<dbReference type="InterPro" id="IPR036890">
    <property type="entry name" value="HATPase_C_sf"/>
</dbReference>
<protein>
    <recommendedName>
        <fullName evidence="2">histidine kinase</fullName>
        <ecNumber evidence="2">2.7.13.3</ecNumber>
    </recommendedName>
</protein>
<dbReference type="InterPro" id="IPR013767">
    <property type="entry name" value="PAS_fold"/>
</dbReference>
<dbReference type="SUPFAM" id="SSF55874">
    <property type="entry name" value="ATPase domain of HSP90 chaperone/DNA topoisomerase II/histidine kinase"/>
    <property type="match status" value="1"/>
</dbReference>
<evidence type="ECO:0000256" key="2">
    <source>
        <dbReference type="ARBA" id="ARBA00012438"/>
    </source>
</evidence>
<dbReference type="CDD" id="cd00082">
    <property type="entry name" value="HisKA"/>
    <property type="match status" value="1"/>
</dbReference>
<evidence type="ECO:0000256" key="3">
    <source>
        <dbReference type="ARBA" id="ARBA00022553"/>
    </source>
</evidence>
<dbReference type="Pfam" id="PF08448">
    <property type="entry name" value="PAS_4"/>
    <property type="match status" value="1"/>
</dbReference>
<dbReference type="Pfam" id="PF00512">
    <property type="entry name" value="HisKA"/>
    <property type="match status" value="1"/>
</dbReference>
<dbReference type="PANTHER" id="PTHR43047:SF72">
    <property type="entry name" value="OSMOSENSING HISTIDINE PROTEIN KINASE SLN1"/>
    <property type="match status" value="1"/>
</dbReference>
<dbReference type="SMART" id="SM00387">
    <property type="entry name" value="HATPase_c"/>
    <property type="match status" value="1"/>
</dbReference>
<dbReference type="InterPro" id="IPR003594">
    <property type="entry name" value="HATPase_dom"/>
</dbReference>
<dbReference type="Proteomes" id="UP001595528">
    <property type="component" value="Unassembled WGS sequence"/>
</dbReference>
<comment type="caution">
    <text evidence="8">The sequence shown here is derived from an EMBL/GenBank/DDBJ whole genome shotgun (WGS) entry which is preliminary data.</text>
</comment>
<dbReference type="InterPro" id="IPR035965">
    <property type="entry name" value="PAS-like_dom_sf"/>
</dbReference>
<dbReference type="Gene3D" id="3.30.450.20">
    <property type="entry name" value="PAS domain"/>
    <property type="match status" value="2"/>
</dbReference>
<proteinExistence type="predicted"/>
<dbReference type="PROSITE" id="PS50112">
    <property type="entry name" value="PAS"/>
    <property type="match status" value="1"/>
</dbReference>
<sequence>MRKIFNLSPAPVLGFAADRDRDGRIVDFRCTLANPAARRLRQWSGGTPLGTRLSEELTVAVTGGLLDSWARVVLTGRPAHSEQMLYLNQKERWFEVSAARLDDGVLVNMTDITGQKVAEEKVRFAERRLHRILNSALDGIITLDSRKRISSFNASAEQLFGYRAAEMIGQSLDDLLPQALRARHTALVNAFAEGPDRSLRMSEWRLVRGLHRDGHLIPLLASISKISVDGVPTLTVFMRDMSSTLRHEDELRATIGELQDQRRRAEQSSFAKSEFLAKMSHELRTPLNAILGFSEMIRDGLLGEIQPPAYRDYIDDIHAGGQHLLSVIDDILDLSRIESEKVVLHFEALDMAAEIADSLRMVEMERERRGQRIAVDLAPEARHVTADRRVVRQILLNLLANVVRYVQPGGEAQIVARLDPPEGPAPQLTLTVADNGPGLPGAVLDNLGQPFIAAGSIYADTNTGTGLGLAIVKGLAEAHSGMLQIRSSATGTAVTVRLPCSNVPPSG</sequence>
<feature type="domain" description="Histidine kinase" evidence="6">
    <location>
        <begin position="278"/>
        <end position="502"/>
    </location>
</feature>
<evidence type="ECO:0000256" key="5">
    <source>
        <dbReference type="ARBA" id="ARBA00022777"/>
    </source>
</evidence>
<dbReference type="PANTHER" id="PTHR43047">
    <property type="entry name" value="TWO-COMPONENT HISTIDINE PROTEIN KINASE"/>
    <property type="match status" value="1"/>
</dbReference>
<keyword evidence="3" id="KW-0597">Phosphoprotein</keyword>
<evidence type="ECO:0000259" key="6">
    <source>
        <dbReference type="PROSITE" id="PS50109"/>
    </source>
</evidence>
<comment type="catalytic activity">
    <reaction evidence="1">
        <text>ATP + protein L-histidine = ADP + protein N-phospho-L-histidine.</text>
        <dbReference type="EC" id="2.7.13.3"/>
    </reaction>
</comment>
<keyword evidence="4" id="KW-0808">Transferase</keyword>
<dbReference type="GO" id="GO:0016301">
    <property type="term" value="F:kinase activity"/>
    <property type="evidence" value="ECO:0007669"/>
    <property type="project" value="UniProtKB-KW"/>
</dbReference>
<feature type="domain" description="PAS" evidence="7">
    <location>
        <begin position="125"/>
        <end position="194"/>
    </location>
</feature>
<evidence type="ECO:0000256" key="4">
    <source>
        <dbReference type="ARBA" id="ARBA00022679"/>
    </source>
</evidence>
<gene>
    <name evidence="8" type="ORF">ACFOGJ_03515</name>
</gene>
<dbReference type="EC" id="2.7.13.3" evidence="2"/>
<dbReference type="PRINTS" id="PR00344">
    <property type="entry name" value="BCTRLSENSOR"/>
</dbReference>
<evidence type="ECO:0000259" key="7">
    <source>
        <dbReference type="PROSITE" id="PS50112"/>
    </source>
</evidence>
<dbReference type="InterPro" id="IPR003661">
    <property type="entry name" value="HisK_dim/P_dom"/>
</dbReference>
<dbReference type="RefSeq" id="WP_379898178.1">
    <property type="nucleotide sequence ID" value="NZ_JBHRTR010000009.1"/>
</dbReference>
<evidence type="ECO:0000313" key="9">
    <source>
        <dbReference type="Proteomes" id="UP001595528"/>
    </source>
</evidence>
<dbReference type="SUPFAM" id="SSF47384">
    <property type="entry name" value="Homodimeric domain of signal transducing histidine kinase"/>
    <property type="match status" value="1"/>
</dbReference>
<dbReference type="InterPro" id="IPR036097">
    <property type="entry name" value="HisK_dim/P_sf"/>
</dbReference>
<dbReference type="CDD" id="cd00130">
    <property type="entry name" value="PAS"/>
    <property type="match status" value="1"/>
</dbReference>
<dbReference type="Gene3D" id="1.10.287.130">
    <property type="match status" value="1"/>
</dbReference>
<dbReference type="InterPro" id="IPR000014">
    <property type="entry name" value="PAS"/>
</dbReference>
<reference evidence="9" key="1">
    <citation type="journal article" date="2019" name="Int. J. Syst. Evol. Microbiol.">
        <title>The Global Catalogue of Microorganisms (GCM) 10K type strain sequencing project: providing services to taxonomists for standard genome sequencing and annotation.</title>
        <authorList>
            <consortium name="The Broad Institute Genomics Platform"/>
            <consortium name="The Broad Institute Genome Sequencing Center for Infectious Disease"/>
            <person name="Wu L."/>
            <person name="Ma J."/>
        </authorList>
    </citation>
    <scope>NUCLEOTIDE SEQUENCE [LARGE SCALE GENOMIC DNA]</scope>
    <source>
        <strain evidence="9">KCTC 42964</strain>
    </source>
</reference>
<dbReference type="Gene3D" id="3.30.565.10">
    <property type="entry name" value="Histidine kinase-like ATPase, C-terminal domain"/>
    <property type="match status" value="1"/>
</dbReference>
<dbReference type="InterPro" id="IPR004358">
    <property type="entry name" value="Sig_transdc_His_kin-like_C"/>
</dbReference>
<organism evidence="8 9">
    <name type="scientific">Marinibaculum pumilum</name>
    <dbReference type="NCBI Taxonomy" id="1766165"/>
    <lineage>
        <taxon>Bacteria</taxon>
        <taxon>Pseudomonadati</taxon>
        <taxon>Pseudomonadota</taxon>
        <taxon>Alphaproteobacteria</taxon>
        <taxon>Rhodospirillales</taxon>
        <taxon>Rhodospirillaceae</taxon>
        <taxon>Marinibaculum</taxon>
    </lineage>
</organism>